<feature type="transmembrane region" description="Helical" evidence="6">
    <location>
        <begin position="95"/>
        <end position="120"/>
    </location>
</feature>
<dbReference type="AlphaFoldDB" id="A0A927FQA4"/>
<dbReference type="PROSITE" id="PS50850">
    <property type="entry name" value="MFS"/>
    <property type="match status" value="1"/>
</dbReference>
<feature type="transmembrane region" description="Helical" evidence="6">
    <location>
        <begin position="127"/>
        <end position="154"/>
    </location>
</feature>
<dbReference type="Pfam" id="PF07690">
    <property type="entry name" value="MFS_1"/>
    <property type="match status" value="1"/>
</dbReference>
<evidence type="ECO:0000256" key="2">
    <source>
        <dbReference type="ARBA" id="ARBA00022475"/>
    </source>
</evidence>
<gene>
    <name evidence="8" type="ORF">IC608_00965</name>
</gene>
<dbReference type="InterPro" id="IPR020846">
    <property type="entry name" value="MFS_dom"/>
</dbReference>
<keyword evidence="4 6" id="KW-1133">Transmembrane helix</keyword>
<dbReference type="PANTHER" id="PTHR43124">
    <property type="entry name" value="PURINE EFFLUX PUMP PBUE"/>
    <property type="match status" value="1"/>
</dbReference>
<dbReference type="SUPFAM" id="SSF103473">
    <property type="entry name" value="MFS general substrate transporter"/>
    <property type="match status" value="1"/>
</dbReference>
<evidence type="ECO:0000256" key="5">
    <source>
        <dbReference type="ARBA" id="ARBA00023136"/>
    </source>
</evidence>
<dbReference type="InterPro" id="IPR011701">
    <property type="entry name" value="MFS"/>
</dbReference>
<feature type="transmembrane region" description="Helical" evidence="6">
    <location>
        <begin position="39"/>
        <end position="62"/>
    </location>
</feature>
<dbReference type="Proteomes" id="UP000654108">
    <property type="component" value="Unassembled WGS sequence"/>
</dbReference>
<reference evidence="8" key="1">
    <citation type="submission" date="2020-09" db="EMBL/GenBank/DDBJ databases">
        <title>Genome seq and assembly of Devosia sp.</title>
        <authorList>
            <person name="Chhetri G."/>
        </authorList>
    </citation>
    <scope>NUCLEOTIDE SEQUENCE</scope>
    <source>
        <strain evidence="8">PTR5</strain>
    </source>
</reference>
<feature type="transmembrane region" description="Helical" evidence="6">
    <location>
        <begin position="69"/>
        <end position="89"/>
    </location>
</feature>
<feature type="transmembrane region" description="Helical" evidence="6">
    <location>
        <begin position="265"/>
        <end position="283"/>
    </location>
</feature>
<comment type="caution">
    <text evidence="8">The sequence shown here is derived from an EMBL/GenBank/DDBJ whole genome shotgun (WGS) entry which is preliminary data.</text>
</comment>
<evidence type="ECO:0000256" key="3">
    <source>
        <dbReference type="ARBA" id="ARBA00022692"/>
    </source>
</evidence>
<dbReference type="GO" id="GO:0022857">
    <property type="term" value="F:transmembrane transporter activity"/>
    <property type="evidence" value="ECO:0007669"/>
    <property type="project" value="InterPro"/>
</dbReference>
<dbReference type="InterPro" id="IPR036259">
    <property type="entry name" value="MFS_trans_sf"/>
</dbReference>
<dbReference type="EMBL" id="JACYFU010000001">
    <property type="protein sequence ID" value="MBD8064046.1"/>
    <property type="molecule type" value="Genomic_DNA"/>
</dbReference>
<evidence type="ECO:0000313" key="8">
    <source>
        <dbReference type="EMBL" id="MBD8064046.1"/>
    </source>
</evidence>
<organism evidence="8 9">
    <name type="scientific">Devosia oryzisoli</name>
    <dbReference type="NCBI Taxonomy" id="2774138"/>
    <lineage>
        <taxon>Bacteria</taxon>
        <taxon>Pseudomonadati</taxon>
        <taxon>Pseudomonadota</taxon>
        <taxon>Alphaproteobacteria</taxon>
        <taxon>Hyphomicrobiales</taxon>
        <taxon>Devosiaceae</taxon>
        <taxon>Devosia</taxon>
    </lineage>
</organism>
<keyword evidence="9" id="KW-1185">Reference proteome</keyword>
<protein>
    <submittedName>
        <fullName evidence="8">MFS transporter</fullName>
    </submittedName>
</protein>
<evidence type="ECO:0000256" key="6">
    <source>
        <dbReference type="SAM" id="Phobius"/>
    </source>
</evidence>
<feature type="transmembrane region" description="Helical" evidence="6">
    <location>
        <begin position="160"/>
        <end position="182"/>
    </location>
</feature>
<feature type="transmembrane region" description="Helical" evidence="6">
    <location>
        <begin position="289"/>
        <end position="308"/>
    </location>
</feature>
<feature type="transmembrane region" description="Helical" evidence="6">
    <location>
        <begin position="360"/>
        <end position="379"/>
    </location>
</feature>
<evidence type="ECO:0000256" key="1">
    <source>
        <dbReference type="ARBA" id="ARBA00004651"/>
    </source>
</evidence>
<name>A0A927FQA4_9HYPH</name>
<keyword evidence="2" id="KW-1003">Cell membrane</keyword>
<feature type="transmembrane region" description="Helical" evidence="6">
    <location>
        <begin position="329"/>
        <end position="348"/>
    </location>
</feature>
<feature type="domain" description="Major facilitator superfamily (MFS) profile" evidence="7">
    <location>
        <begin position="4"/>
        <end position="382"/>
    </location>
</feature>
<dbReference type="CDD" id="cd17324">
    <property type="entry name" value="MFS_NepI_like"/>
    <property type="match status" value="1"/>
</dbReference>
<dbReference type="GO" id="GO:0005886">
    <property type="term" value="C:plasma membrane"/>
    <property type="evidence" value="ECO:0007669"/>
    <property type="project" value="UniProtKB-SubCell"/>
</dbReference>
<dbReference type="RefSeq" id="WP_191772168.1">
    <property type="nucleotide sequence ID" value="NZ_JACYFU010000001.1"/>
</dbReference>
<comment type="subcellular location">
    <subcellularLocation>
        <location evidence="1">Cell membrane</location>
        <topology evidence="1">Multi-pass membrane protein</topology>
    </subcellularLocation>
</comment>
<evidence type="ECO:0000256" key="4">
    <source>
        <dbReference type="ARBA" id="ARBA00022989"/>
    </source>
</evidence>
<keyword evidence="5 6" id="KW-0472">Membrane</keyword>
<keyword evidence="3 6" id="KW-0812">Transmembrane</keyword>
<dbReference type="PANTHER" id="PTHR43124:SF8">
    <property type="entry name" value="INNER MEMBRANE TRANSPORT PROTEIN YDHP"/>
    <property type="match status" value="1"/>
</dbReference>
<feature type="transmembrane region" description="Helical" evidence="6">
    <location>
        <begin position="238"/>
        <end position="258"/>
    </location>
</feature>
<feature type="transmembrane region" description="Helical" evidence="6">
    <location>
        <begin position="203"/>
        <end position="226"/>
    </location>
</feature>
<evidence type="ECO:0000259" key="7">
    <source>
        <dbReference type="PROSITE" id="PS50850"/>
    </source>
</evidence>
<evidence type="ECO:0000313" key="9">
    <source>
        <dbReference type="Proteomes" id="UP000654108"/>
    </source>
</evidence>
<sequence>MSLPLFALFLAAFAFGTAEFVIAGILPDVAQGLGVDIPTAGTLITAYAIGIALGGPLLAILTKQLPRKTLIIGLGIVFTAGQALCAVSPDLSLLLAARVLVATVHGTYFGIAMVVAVGLVPPERRGLAVALILAGLTISNVIGVPLGTALGTVWGWRATFWGVGAIGLFATLLVALALPRAAGGAASAGSFMGEMRVLGRQQVVTSLIIAILAMIGQYSLFTYISPLLREVTGLSPQMVPWLLLLYGAGSTAGVFVGGKLADWKLMPALIGILFGMSLIYLLIVAVAPYPLVMSFAIVLWGGLAFSFGSPVQSRILTWTADAPNFASTLIPSAFNIGIAIAASLGGALIDAGVGYRNLGYVGTVAMLLAAAVALLSLILEKRGTTLPPSARLAAASQ</sequence>
<accession>A0A927FQA4</accession>
<dbReference type="Gene3D" id="1.20.1250.20">
    <property type="entry name" value="MFS general substrate transporter like domains"/>
    <property type="match status" value="2"/>
</dbReference>
<proteinExistence type="predicted"/>
<dbReference type="InterPro" id="IPR050189">
    <property type="entry name" value="MFS_Efflux_Transporters"/>
</dbReference>